<dbReference type="AlphaFoldDB" id="A0AAE0BQ82"/>
<dbReference type="Proteomes" id="UP001190700">
    <property type="component" value="Unassembled WGS sequence"/>
</dbReference>
<evidence type="ECO:0000313" key="4">
    <source>
        <dbReference type="Proteomes" id="UP001190700"/>
    </source>
</evidence>
<dbReference type="EMBL" id="LGRX02033840">
    <property type="protein sequence ID" value="KAK3239727.1"/>
    <property type="molecule type" value="Genomic_DNA"/>
</dbReference>
<feature type="compositionally biased region" description="Polar residues" evidence="1">
    <location>
        <begin position="92"/>
        <end position="102"/>
    </location>
</feature>
<dbReference type="Gene3D" id="1.10.510.10">
    <property type="entry name" value="Transferase(Phosphotransferase) domain 1"/>
    <property type="match status" value="1"/>
</dbReference>
<proteinExistence type="predicted"/>
<sequence length="607" mass="68027">MVEQQLHPVVKRVEGGVPPACWYPPDPRMKTTTRRGMMARRSRMWGKTLEGGTNDDGIEGGLGTDDEEEEGFQKKNRGRVFRRKLKRDRLKAQSQLNTSAQSPVAPAEVMNTKCTAPPVTPEHATHKDDVLGACIPSSLHTWVDGKQVGPLRLGCETPRLLLDKLHDKVPGVKHHVHFVANRVGVSEVDYKEVVHTPSVEGKKGGFGKVSVKMFLGVQVVALKEFKEGQYGDMLKELLYAILASQASKHVFPPVRYGIRPLGLEGVALSLIDFSLTATADKTTSVYSRLTEEEKLARLKRAYWIAPEIAQGFRKSKSSDVYSLGFLLLDILIPKGEDKRNVYAGKKEIATYTPYVDSSLAILIMNCFGRAQEEESYPMPTSLTRPHRAWQKNLPLGYLTQCVQFAVEDMCDAHSRHMSELVNTAQRNNTRHMVAKKVKKVVPIIYREFFDTPAGKLIPTSTIASLEDGSWYKHGNDPLGNPLLHEVFRQVFSAKKSSNREEPTLLKKFTTKTIAFVMMCVYCNLLCTEGIGGWALEYLTNHAPQQLTPQEAQVESGTWLAQSYWEWVLEVEKHNLSTSALTPKSKIAWPIPATDIDELAALEEPFER</sequence>
<feature type="region of interest" description="Disordered" evidence="1">
    <location>
        <begin position="86"/>
        <end position="105"/>
    </location>
</feature>
<comment type="caution">
    <text evidence="3">The sequence shown here is derived from an EMBL/GenBank/DDBJ whole genome shotgun (WGS) entry which is preliminary data.</text>
</comment>
<feature type="region of interest" description="Disordered" evidence="1">
    <location>
        <begin position="47"/>
        <end position="75"/>
    </location>
</feature>
<dbReference type="SUPFAM" id="SSF56112">
    <property type="entry name" value="Protein kinase-like (PK-like)"/>
    <property type="match status" value="1"/>
</dbReference>
<dbReference type="Pfam" id="PF20149">
    <property type="entry name" value="DUF6532"/>
    <property type="match status" value="1"/>
</dbReference>
<feature type="domain" description="DUF6532" evidence="2">
    <location>
        <begin position="349"/>
        <end position="524"/>
    </location>
</feature>
<organism evidence="3 4">
    <name type="scientific">Cymbomonas tetramitiformis</name>
    <dbReference type="NCBI Taxonomy" id="36881"/>
    <lineage>
        <taxon>Eukaryota</taxon>
        <taxon>Viridiplantae</taxon>
        <taxon>Chlorophyta</taxon>
        <taxon>Pyramimonadophyceae</taxon>
        <taxon>Pyramimonadales</taxon>
        <taxon>Pyramimonadaceae</taxon>
        <taxon>Cymbomonas</taxon>
    </lineage>
</organism>
<evidence type="ECO:0000256" key="1">
    <source>
        <dbReference type="SAM" id="MobiDB-lite"/>
    </source>
</evidence>
<dbReference type="InterPro" id="IPR045341">
    <property type="entry name" value="DUF6532"/>
</dbReference>
<name>A0AAE0BQ82_9CHLO</name>
<reference evidence="3 4" key="1">
    <citation type="journal article" date="2015" name="Genome Biol. Evol.">
        <title>Comparative Genomics of a Bacterivorous Green Alga Reveals Evolutionary Causalities and Consequences of Phago-Mixotrophic Mode of Nutrition.</title>
        <authorList>
            <person name="Burns J.A."/>
            <person name="Paasch A."/>
            <person name="Narechania A."/>
            <person name="Kim E."/>
        </authorList>
    </citation>
    <scope>NUCLEOTIDE SEQUENCE [LARGE SCALE GENOMIC DNA]</scope>
    <source>
        <strain evidence="3 4">PLY_AMNH</strain>
    </source>
</reference>
<evidence type="ECO:0000259" key="2">
    <source>
        <dbReference type="Pfam" id="PF20149"/>
    </source>
</evidence>
<protein>
    <recommendedName>
        <fullName evidence="2">DUF6532 domain-containing protein</fullName>
    </recommendedName>
</protein>
<accession>A0AAE0BQ82</accession>
<gene>
    <name evidence="3" type="ORF">CYMTET_50372</name>
</gene>
<keyword evidence="4" id="KW-1185">Reference proteome</keyword>
<dbReference type="InterPro" id="IPR011009">
    <property type="entry name" value="Kinase-like_dom_sf"/>
</dbReference>
<evidence type="ECO:0000313" key="3">
    <source>
        <dbReference type="EMBL" id="KAK3239727.1"/>
    </source>
</evidence>